<dbReference type="FunFam" id="1.10.10.10:FF:000001">
    <property type="entry name" value="LysR family transcriptional regulator"/>
    <property type="match status" value="1"/>
</dbReference>
<dbReference type="PANTHER" id="PTHR30537:SF17">
    <property type="entry name" value="LYSR-FAMILY REGULATORY PROTEIN"/>
    <property type="match status" value="1"/>
</dbReference>
<feature type="domain" description="HTH lysR-type" evidence="5">
    <location>
        <begin position="1"/>
        <end position="59"/>
    </location>
</feature>
<evidence type="ECO:0000313" key="7">
    <source>
        <dbReference type="Proteomes" id="UP000238261"/>
    </source>
</evidence>
<dbReference type="SUPFAM" id="SSF46785">
    <property type="entry name" value="Winged helix' DNA-binding domain"/>
    <property type="match status" value="1"/>
</dbReference>
<accession>A0A2S7EYC0</accession>
<dbReference type="PANTHER" id="PTHR30537">
    <property type="entry name" value="HTH-TYPE TRANSCRIPTIONAL REGULATOR"/>
    <property type="match status" value="1"/>
</dbReference>
<evidence type="ECO:0000259" key="5">
    <source>
        <dbReference type="PROSITE" id="PS50931"/>
    </source>
</evidence>
<dbReference type="SUPFAM" id="SSF53850">
    <property type="entry name" value="Periplasmic binding protein-like II"/>
    <property type="match status" value="1"/>
</dbReference>
<dbReference type="InterPro" id="IPR005119">
    <property type="entry name" value="LysR_subst-bd"/>
</dbReference>
<sequence>MDHLQAIRAFARVVETGGFSRAAESLQMPNATLSKSIGALEKHLGVKLLERSTRRVSVTNDGAAYYERVLHLLTELDDVEATLGRAQASPRGRLRVDTGGSTASGLLIPALPDFCARYPDIQLQLGVTDRTVDVIGENIDCAIRSTANDGALISRRIGALAWTTCASPAYLQRHGVPTNPQRLVDGNFPVAGYFSAQSGVMPPLHFARDGTPLQVSPDCAVMVNESNAHLATALAGIGLVHTLDFMVRPAIARGELVAVLEDWRPTPLDVYIAYAPSRQLSTKVRVFVDWVSALYARVEHGLPTSA</sequence>
<dbReference type="Pfam" id="PF00126">
    <property type="entry name" value="HTH_1"/>
    <property type="match status" value="1"/>
</dbReference>
<dbReference type="GO" id="GO:0003700">
    <property type="term" value="F:DNA-binding transcription factor activity"/>
    <property type="evidence" value="ECO:0007669"/>
    <property type="project" value="InterPro"/>
</dbReference>
<dbReference type="InterPro" id="IPR036390">
    <property type="entry name" value="WH_DNA-bd_sf"/>
</dbReference>
<dbReference type="RefSeq" id="WP_104558358.1">
    <property type="nucleotide sequence ID" value="NZ_CP043476.1"/>
</dbReference>
<evidence type="ECO:0000256" key="2">
    <source>
        <dbReference type="ARBA" id="ARBA00023015"/>
    </source>
</evidence>
<comment type="caution">
    <text evidence="6">The sequence shown here is derived from an EMBL/GenBank/DDBJ whole genome shotgun (WGS) entry which is preliminary data.</text>
</comment>
<reference evidence="7" key="1">
    <citation type="submission" date="2016-08" db="EMBL/GenBank/DDBJ databases">
        <authorList>
            <person name="Merda D."/>
            <person name="Briand M."/>
            <person name="Taghouti G."/>
            <person name="Carrere S."/>
            <person name="Gouzy J."/>
            <person name="Portier P."/>
            <person name="Jacques M.-A."/>
            <person name="Fischer-Le Saux M."/>
        </authorList>
    </citation>
    <scope>NUCLEOTIDE SEQUENCE [LARGE SCALE GENOMIC DNA]</scope>
    <source>
        <strain evidence="7">CFBP1156</strain>
    </source>
</reference>
<keyword evidence="7" id="KW-1185">Reference proteome</keyword>
<comment type="similarity">
    <text evidence="1">Belongs to the LysR transcriptional regulatory family.</text>
</comment>
<dbReference type="CDD" id="cd08472">
    <property type="entry name" value="PBP2_CrgA_like_3"/>
    <property type="match status" value="1"/>
</dbReference>
<dbReference type="InterPro" id="IPR000847">
    <property type="entry name" value="LysR_HTH_N"/>
</dbReference>
<keyword evidence="4" id="KW-0804">Transcription</keyword>
<gene>
    <name evidence="6" type="ORF">XhyaCFBP1156_07910</name>
</gene>
<dbReference type="GO" id="GO:0043565">
    <property type="term" value="F:sequence-specific DNA binding"/>
    <property type="evidence" value="ECO:0007669"/>
    <property type="project" value="TreeGrafter"/>
</dbReference>
<evidence type="ECO:0000256" key="3">
    <source>
        <dbReference type="ARBA" id="ARBA00023125"/>
    </source>
</evidence>
<keyword evidence="3" id="KW-0238">DNA-binding</keyword>
<dbReference type="Pfam" id="PF03466">
    <property type="entry name" value="LysR_substrate"/>
    <property type="match status" value="1"/>
</dbReference>
<proteinExistence type="inferred from homology"/>
<protein>
    <submittedName>
        <fullName evidence="6">LysR family transcriptional regulator</fullName>
    </submittedName>
</protein>
<evidence type="ECO:0000313" key="6">
    <source>
        <dbReference type="EMBL" id="PPU98133.1"/>
    </source>
</evidence>
<evidence type="ECO:0000256" key="4">
    <source>
        <dbReference type="ARBA" id="ARBA00023163"/>
    </source>
</evidence>
<dbReference type="OrthoDB" id="9810065at2"/>
<dbReference type="PROSITE" id="PS50931">
    <property type="entry name" value="HTH_LYSR"/>
    <property type="match status" value="1"/>
</dbReference>
<dbReference type="Proteomes" id="UP000238261">
    <property type="component" value="Unassembled WGS sequence"/>
</dbReference>
<dbReference type="Gene3D" id="1.10.10.10">
    <property type="entry name" value="Winged helix-like DNA-binding domain superfamily/Winged helix DNA-binding domain"/>
    <property type="match status" value="1"/>
</dbReference>
<evidence type="ECO:0000256" key="1">
    <source>
        <dbReference type="ARBA" id="ARBA00009437"/>
    </source>
</evidence>
<dbReference type="AlphaFoldDB" id="A0A2S7EYC0"/>
<dbReference type="InterPro" id="IPR058163">
    <property type="entry name" value="LysR-type_TF_proteobact-type"/>
</dbReference>
<dbReference type="Gene3D" id="3.40.190.10">
    <property type="entry name" value="Periplasmic binding protein-like II"/>
    <property type="match status" value="2"/>
</dbReference>
<dbReference type="GO" id="GO:0006351">
    <property type="term" value="P:DNA-templated transcription"/>
    <property type="evidence" value="ECO:0007669"/>
    <property type="project" value="TreeGrafter"/>
</dbReference>
<name>A0A2S7EYC0_9XANT</name>
<keyword evidence="2" id="KW-0805">Transcription regulation</keyword>
<organism evidence="6 7">
    <name type="scientific">Xanthomonas hyacinthi</name>
    <dbReference type="NCBI Taxonomy" id="56455"/>
    <lineage>
        <taxon>Bacteria</taxon>
        <taxon>Pseudomonadati</taxon>
        <taxon>Pseudomonadota</taxon>
        <taxon>Gammaproteobacteria</taxon>
        <taxon>Lysobacterales</taxon>
        <taxon>Lysobacteraceae</taxon>
        <taxon>Xanthomonas</taxon>
    </lineage>
</organism>
<dbReference type="EMBL" id="MDEG01000005">
    <property type="protein sequence ID" value="PPU98133.1"/>
    <property type="molecule type" value="Genomic_DNA"/>
</dbReference>
<dbReference type="InterPro" id="IPR036388">
    <property type="entry name" value="WH-like_DNA-bd_sf"/>
</dbReference>